<organism evidence="3">
    <name type="scientific">Tetraodon nigroviridis</name>
    <name type="common">Spotted green pufferfish</name>
    <name type="synonym">Chelonodon nigroviridis</name>
    <dbReference type="NCBI Taxonomy" id="99883"/>
    <lineage>
        <taxon>Eukaryota</taxon>
        <taxon>Metazoa</taxon>
        <taxon>Chordata</taxon>
        <taxon>Craniata</taxon>
        <taxon>Vertebrata</taxon>
        <taxon>Euteleostomi</taxon>
        <taxon>Actinopterygii</taxon>
        <taxon>Neopterygii</taxon>
        <taxon>Teleostei</taxon>
        <taxon>Neoteleostei</taxon>
        <taxon>Acanthomorphata</taxon>
        <taxon>Eupercaria</taxon>
        <taxon>Tetraodontiformes</taxon>
        <taxon>Tetradontoidea</taxon>
        <taxon>Tetraodontidae</taxon>
        <taxon>Tetraodon</taxon>
    </lineage>
</organism>
<evidence type="ECO:0000256" key="1">
    <source>
        <dbReference type="ARBA" id="ARBA00022999"/>
    </source>
</evidence>
<dbReference type="AlphaFoldDB" id="Q4S861"/>
<dbReference type="InterPro" id="IPR036860">
    <property type="entry name" value="SH2_dom_sf"/>
</dbReference>
<gene>
    <name evidence="3" type="ORF">GSTENG00022490001</name>
</gene>
<comment type="caution">
    <text evidence="3">The sequence shown here is derived from an EMBL/GenBank/DDBJ whole genome shotgun (WGS) entry which is preliminary data.</text>
</comment>
<evidence type="ECO:0000256" key="2">
    <source>
        <dbReference type="SAM" id="MobiDB-lite"/>
    </source>
</evidence>
<reference evidence="3" key="2">
    <citation type="submission" date="2004-02" db="EMBL/GenBank/DDBJ databases">
        <authorList>
            <consortium name="Genoscope"/>
            <consortium name="Whitehead Institute Centre for Genome Research"/>
        </authorList>
    </citation>
    <scope>NUCLEOTIDE SEQUENCE</scope>
</reference>
<feature type="compositionally biased region" description="Basic and acidic residues" evidence="2">
    <location>
        <begin position="634"/>
        <end position="648"/>
    </location>
</feature>
<dbReference type="PANTHER" id="PTHR15127">
    <property type="entry name" value="HEAVYWEIGHT, ISOFORM A"/>
    <property type="match status" value="1"/>
</dbReference>
<accession>Q4S861</accession>
<feature type="region of interest" description="Disordered" evidence="2">
    <location>
        <begin position="617"/>
        <end position="654"/>
    </location>
</feature>
<feature type="region of interest" description="Disordered" evidence="2">
    <location>
        <begin position="449"/>
        <end position="540"/>
    </location>
</feature>
<sequence>MDLLGPGRNAPPSLISLISRSILGSSGGDEATGGPDEWDPPHRLNVGDVGSLSELATTQKSRVNLPITHWGRPSEPSRTTDTVTPRVQGTQTGSGAAFPSPAQPDILAAYKLQKQLDFEDPYTPGGNISFGSSLGTVGSPDIKYVSPKHRLIKVETIEKSSPTPGGGVTVTQAVAVGSVKSPTSPPSDHDNKEKAYRAVAGSTLEGCKLKALWWCAGACRGGLLFMPFLLLSPSLPQWRSHGPTLGPPRNLSSHRFGTSCCPQQSGKVHPCCCSFSFSICLTFSCIPPTPPSFLQLIILEDYADPFDAEQAGGGTQTSTEKVTTENDGYMEPYEAQKMMAGNICGFEDGPGTFRNGGMDGGLSKTNQPGIPLPVPGCCSKSQTRRTVGKTPFGSLEKTTELEWRVLLGAERLGLALTLKAFNNSTTTSVKFRSHVRSLRGTDTEFTGPANFTHRVSTKANELNRESRGWKVTRREMREDEIRSGGTGRGPKEGSVRQLPLYDTPYEPAENGGDSDPERSRCPRESRLPQDDERPPEEYDQPWEWKKERISKAFAALLCYDCISYEGSVSDTGSGSHGGKDCTSNSLTVEIKVIKNLPWPPPVGQLNSTPTVVEELESPTQTAQAPPGQTFQFDGVEKSRMSPTKDGKTRPLQRHSSGCLVNTKMSSLEHCGPSLAERIDPSMPLESQLLCQLCSNCRVVIRAAVKRRVFPCVLRSSQGFMHMKLSRTKENKYILGQNSCPFDSVPEIIHFYSSCKLPIKGAEHMSLLYPVAIRTL</sequence>
<dbReference type="KEGG" id="tng:GSTEN00022490G001"/>
<feature type="compositionally biased region" description="Basic and acidic residues" evidence="2">
    <location>
        <begin position="515"/>
        <end position="540"/>
    </location>
</feature>
<dbReference type="SUPFAM" id="SSF55550">
    <property type="entry name" value="SH2 domain"/>
    <property type="match status" value="1"/>
</dbReference>
<evidence type="ECO:0000313" key="3">
    <source>
        <dbReference type="EMBL" id="CAG03171.1"/>
    </source>
</evidence>
<feature type="region of interest" description="Disordered" evidence="2">
    <location>
        <begin position="67"/>
        <end position="101"/>
    </location>
</feature>
<dbReference type="PANTHER" id="PTHR15127:SF28">
    <property type="entry name" value="SH2 DOMAIN-CONTAINING ADAPTER PROTEIN F"/>
    <property type="match status" value="1"/>
</dbReference>
<protein>
    <submittedName>
        <fullName evidence="3">(spotted green pufferfish) hypothetical protein</fullName>
    </submittedName>
</protein>
<dbReference type="EMBL" id="CAAE01014709">
    <property type="protein sequence ID" value="CAG03171.1"/>
    <property type="molecule type" value="Genomic_DNA"/>
</dbReference>
<keyword evidence="1" id="KW-0727">SH2 domain</keyword>
<dbReference type="GO" id="GO:0001784">
    <property type="term" value="F:phosphotyrosine residue binding"/>
    <property type="evidence" value="ECO:0007669"/>
    <property type="project" value="TreeGrafter"/>
</dbReference>
<reference evidence="3" key="1">
    <citation type="journal article" date="2004" name="Nature">
        <title>Genome duplication in the teleost fish Tetraodon nigroviridis reveals the early vertebrate proto-karyotype.</title>
        <authorList>
            <person name="Jaillon O."/>
            <person name="Aury J.-M."/>
            <person name="Brunet F."/>
            <person name="Petit J.-L."/>
            <person name="Stange-Thomann N."/>
            <person name="Mauceli E."/>
            <person name="Bouneau L."/>
            <person name="Fischer C."/>
            <person name="Ozouf-Costaz C."/>
            <person name="Bernot A."/>
            <person name="Nicaud S."/>
            <person name="Jaffe D."/>
            <person name="Fisher S."/>
            <person name="Lutfalla G."/>
            <person name="Dossat C."/>
            <person name="Segurens B."/>
            <person name="Dasilva C."/>
            <person name="Salanoubat M."/>
            <person name="Levy M."/>
            <person name="Boudet N."/>
            <person name="Castellano S."/>
            <person name="Anthouard V."/>
            <person name="Jubin C."/>
            <person name="Castelli V."/>
            <person name="Katinka M."/>
            <person name="Vacherie B."/>
            <person name="Biemont C."/>
            <person name="Skalli Z."/>
            <person name="Cattolico L."/>
            <person name="Poulain J."/>
            <person name="De Berardinis V."/>
            <person name="Cruaud C."/>
            <person name="Duprat S."/>
            <person name="Brottier P."/>
            <person name="Coutanceau J.-P."/>
            <person name="Gouzy J."/>
            <person name="Parra G."/>
            <person name="Lardier G."/>
            <person name="Chapple C."/>
            <person name="McKernan K.J."/>
            <person name="McEwan P."/>
            <person name="Bosak S."/>
            <person name="Kellis M."/>
            <person name="Volff J.-N."/>
            <person name="Guigo R."/>
            <person name="Zody M.C."/>
            <person name="Mesirov J."/>
            <person name="Lindblad-Toh K."/>
            <person name="Birren B."/>
            <person name="Nusbaum C."/>
            <person name="Kahn D."/>
            <person name="Robinson-Rechavi M."/>
            <person name="Laudet V."/>
            <person name="Schachter V."/>
            <person name="Quetier F."/>
            <person name="Saurin W."/>
            <person name="Scarpelli C."/>
            <person name="Wincker P."/>
            <person name="Lander E.S."/>
            <person name="Weissenbach J."/>
            <person name="Roest Crollius H."/>
        </authorList>
    </citation>
    <scope>NUCLEOTIDE SEQUENCE [LARGE SCALE GENOMIC DNA]</scope>
</reference>
<dbReference type="OrthoDB" id="5914531at2759"/>
<dbReference type="InterPro" id="IPR051846">
    <property type="entry name" value="SH2_domain_adapters"/>
</dbReference>
<feature type="compositionally biased region" description="Basic and acidic residues" evidence="2">
    <location>
        <begin position="461"/>
        <end position="482"/>
    </location>
</feature>
<feature type="compositionally biased region" description="Polar residues" evidence="2">
    <location>
        <begin position="617"/>
        <end position="631"/>
    </location>
</feature>
<proteinExistence type="predicted"/>
<feature type="compositionally biased region" description="Polar residues" evidence="2">
    <location>
        <begin position="76"/>
        <end position="94"/>
    </location>
</feature>
<name>Q4S861_TETNG</name>